<feature type="domain" description="Peptidase A1" evidence="6">
    <location>
        <begin position="90"/>
        <end position="449"/>
    </location>
</feature>
<protein>
    <recommendedName>
        <fullName evidence="6">Peptidase A1 domain-containing protein</fullName>
    </recommendedName>
</protein>
<evidence type="ECO:0000256" key="3">
    <source>
        <dbReference type="ARBA" id="ARBA00022750"/>
    </source>
</evidence>
<keyword evidence="3" id="KW-0064">Aspartyl protease</keyword>
<dbReference type="PANTHER" id="PTHR47967:SF46">
    <property type="entry name" value="ASPARTIC PROTEINASE NEPENTHESIN-1"/>
    <property type="match status" value="1"/>
</dbReference>
<dbReference type="InterPro" id="IPR033121">
    <property type="entry name" value="PEPTIDASE_A1"/>
</dbReference>
<keyword evidence="8" id="KW-1185">Reference proteome</keyword>
<dbReference type="PANTHER" id="PTHR47967">
    <property type="entry name" value="OS07G0603500 PROTEIN-RELATED"/>
    <property type="match status" value="1"/>
</dbReference>
<dbReference type="InterPro" id="IPR032861">
    <property type="entry name" value="TAXi_N"/>
</dbReference>
<dbReference type="InterPro" id="IPR032799">
    <property type="entry name" value="TAXi_C"/>
</dbReference>
<accession>A0ABR0U1L0</accession>
<evidence type="ECO:0000256" key="5">
    <source>
        <dbReference type="ARBA" id="ARBA00023180"/>
    </source>
</evidence>
<keyword evidence="2" id="KW-0645">Protease</keyword>
<keyword evidence="5" id="KW-0325">Glycoprotein</keyword>
<dbReference type="InterPro" id="IPR034161">
    <property type="entry name" value="Pepsin-like_plant"/>
</dbReference>
<dbReference type="SUPFAM" id="SSF50630">
    <property type="entry name" value="Acid proteases"/>
    <property type="match status" value="1"/>
</dbReference>
<evidence type="ECO:0000256" key="1">
    <source>
        <dbReference type="ARBA" id="ARBA00007447"/>
    </source>
</evidence>
<organism evidence="7 8">
    <name type="scientific">Rehmannia glutinosa</name>
    <name type="common">Chinese foxglove</name>
    <dbReference type="NCBI Taxonomy" id="99300"/>
    <lineage>
        <taxon>Eukaryota</taxon>
        <taxon>Viridiplantae</taxon>
        <taxon>Streptophyta</taxon>
        <taxon>Embryophyta</taxon>
        <taxon>Tracheophyta</taxon>
        <taxon>Spermatophyta</taxon>
        <taxon>Magnoliopsida</taxon>
        <taxon>eudicotyledons</taxon>
        <taxon>Gunneridae</taxon>
        <taxon>Pentapetalae</taxon>
        <taxon>asterids</taxon>
        <taxon>lamiids</taxon>
        <taxon>Lamiales</taxon>
        <taxon>Orobanchaceae</taxon>
        <taxon>Rehmannieae</taxon>
        <taxon>Rehmannia</taxon>
    </lineage>
</organism>
<evidence type="ECO:0000256" key="4">
    <source>
        <dbReference type="ARBA" id="ARBA00022801"/>
    </source>
</evidence>
<gene>
    <name evidence="7" type="ORF">DH2020_049836</name>
</gene>
<keyword evidence="4" id="KW-0378">Hydrolase</keyword>
<dbReference type="Proteomes" id="UP001318860">
    <property type="component" value="Unassembled WGS sequence"/>
</dbReference>
<dbReference type="Gene3D" id="2.40.70.10">
    <property type="entry name" value="Acid Proteases"/>
    <property type="match status" value="2"/>
</dbReference>
<dbReference type="InterPro" id="IPR051708">
    <property type="entry name" value="Plant_Aspart_Prot_A1"/>
</dbReference>
<name>A0ABR0U1L0_REHGL</name>
<reference evidence="7 8" key="1">
    <citation type="journal article" date="2021" name="Comput. Struct. Biotechnol. J.">
        <title>De novo genome assembly of the potent medicinal plant Rehmannia glutinosa using nanopore technology.</title>
        <authorList>
            <person name="Ma L."/>
            <person name="Dong C."/>
            <person name="Song C."/>
            <person name="Wang X."/>
            <person name="Zheng X."/>
            <person name="Niu Y."/>
            <person name="Chen S."/>
            <person name="Feng W."/>
        </authorList>
    </citation>
    <scope>NUCLEOTIDE SEQUENCE [LARGE SCALE GENOMIC DNA]</scope>
    <source>
        <strain evidence="7">DH-2019</strain>
    </source>
</reference>
<dbReference type="PROSITE" id="PS51767">
    <property type="entry name" value="PEPTIDASE_A1"/>
    <property type="match status" value="1"/>
</dbReference>
<evidence type="ECO:0000313" key="8">
    <source>
        <dbReference type="Proteomes" id="UP001318860"/>
    </source>
</evidence>
<dbReference type="InterPro" id="IPR021109">
    <property type="entry name" value="Peptidase_aspartic_dom_sf"/>
</dbReference>
<evidence type="ECO:0000313" key="7">
    <source>
        <dbReference type="EMBL" id="KAK6116374.1"/>
    </source>
</evidence>
<comment type="caution">
    <text evidence="7">The sequence shown here is derived from an EMBL/GenBank/DDBJ whole genome shotgun (WGS) entry which is preliminary data.</text>
</comment>
<dbReference type="PRINTS" id="PR00792">
    <property type="entry name" value="PEPSIN"/>
</dbReference>
<dbReference type="Pfam" id="PF14543">
    <property type="entry name" value="TAXi_N"/>
    <property type="match status" value="1"/>
</dbReference>
<dbReference type="Pfam" id="PF14541">
    <property type="entry name" value="TAXi_C"/>
    <property type="match status" value="1"/>
</dbReference>
<proteinExistence type="inferred from homology"/>
<evidence type="ECO:0000259" key="6">
    <source>
        <dbReference type="PROSITE" id="PS51767"/>
    </source>
</evidence>
<comment type="similarity">
    <text evidence="1">Belongs to the peptidase A1 family.</text>
</comment>
<evidence type="ECO:0000256" key="2">
    <source>
        <dbReference type="ARBA" id="ARBA00022670"/>
    </source>
</evidence>
<dbReference type="EMBL" id="JABTTQ020003493">
    <property type="protein sequence ID" value="KAK6116374.1"/>
    <property type="molecule type" value="Genomic_DNA"/>
</dbReference>
<dbReference type="InterPro" id="IPR001461">
    <property type="entry name" value="Aspartic_peptidase_A1"/>
</dbReference>
<dbReference type="CDD" id="cd05476">
    <property type="entry name" value="pepsin_A_like_plant"/>
    <property type="match status" value="1"/>
</dbReference>
<sequence length="456" mass="49902">MLMALISSSHLSIFSTFLIFFLFSIPHFSAETPSPHYLKLPLLHKNPHPPTPSEALSADNRRLSTFFSALRHHHPKLPVTSAASFGSGQYLVSLHIGTPPQRVSLITDTGSDLTWVSCSACRRRCSPRATSFFPRHSVSFQPYHCYDSACGLVPHPKKAARCNHTRLHTTCRYEYSYSDGSITNGFFSRETTTFNTSAATLLKFQRFSFGCGFWNSGPSVSGPSINGVLGLGRGPISFSSQLGPEFGHKFSYCLMDYSLSPPPTSYLLIGGGSANGAVPKAKFSYTPLLKNPLSPTFYYIGIESVIINDVKLRINPSVWAIDEFGNGGTVLDSGTTLTFLAEPAYRRILAVFERLVKLPRPAEPTIGFDLCLNVSGSTRPSLPQLSFQLGGDSIFSPPSRNYFIDTSDGVKCLALQPVTSVAGFSVIGNLMQQGYTFEFDKDRSRLGFTRHGCAVP</sequence>